<keyword evidence="1" id="KW-0812">Transmembrane</keyword>
<evidence type="ECO:0000313" key="3">
    <source>
        <dbReference type="EMBL" id="MZJ86850.1"/>
    </source>
</evidence>
<feature type="signal peptide" evidence="2">
    <location>
        <begin position="1"/>
        <end position="29"/>
    </location>
</feature>
<feature type="chain" id="PRO_5026926032" description="Prepilin peptidase" evidence="2">
    <location>
        <begin position="30"/>
        <end position="122"/>
    </location>
</feature>
<sequence>IRFRIVPIPHLAALAASCVLAFCPTPAGAAITAAGMALTWAIGAGVRRVGGEWGDGDSLMLGCVLGATAETPTVLTLVPALGAASLLFIACSHQIGVKTSAMPLAPVISLALIASLAAGAIS</sequence>
<accession>A0A6L8RM21</accession>
<evidence type="ECO:0000256" key="2">
    <source>
        <dbReference type="SAM" id="SignalP"/>
    </source>
</evidence>
<keyword evidence="1" id="KW-0472">Membrane</keyword>
<evidence type="ECO:0000313" key="4">
    <source>
        <dbReference type="Proteomes" id="UP000481598"/>
    </source>
</evidence>
<evidence type="ECO:0000256" key="1">
    <source>
        <dbReference type="SAM" id="Phobius"/>
    </source>
</evidence>
<feature type="transmembrane region" description="Helical" evidence="1">
    <location>
        <begin position="103"/>
        <end position="121"/>
    </location>
</feature>
<feature type="non-terminal residue" evidence="3">
    <location>
        <position position="1"/>
    </location>
</feature>
<organism evidence="3 4">
    <name type="scientific">Collinsella aerofaciens</name>
    <dbReference type="NCBI Taxonomy" id="74426"/>
    <lineage>
        <taxon>Bacteria</taxon>
        <taxon>Bacillati</taxon>
        <taxon>Actinomycetota</taxon>
        <taxon>Coriobacteriia</taxon>
        <taxon>Coriobacteriales</taxon>
        <taxon>Coriobacteriaceae</taxon>
        <taxon>Collinsella</taxon>
    </lineage>
</organism>
<gene>
    <name evidence="3" type="ORF">GT635_10445</name>
</gene>
<comment type="caution">
    <text evidence="3">The sequence shown here is derived from an EMBL/GenBank/DDBJ whole genome shotgun (WGS) entry which is preliminary data.</text>
</comment>
<dbReference type="AlphaFoldDB" id="A0A6L8RM21"/>
<evidence type="ECO:0008006" key="5">
    <source>
        <dbReference type="Google" id="ProtNLM"/>
    </source>
</evidence>
<reference evidence="3 4" key="1">
    <citation type="journal article" date="2019" name="Nat. Med.">
        <title>A library of human gut bacterial isolates paired with longitudinal multiomics data enables mechanistic microbiome research.</title>
        <authorList>
            <person name="Poyet M."/>
            <person name="Groussin M."/>
            <person name="Gibbons S.M."/>
            <person name="Avila-Pacheco J."/>
            <person name="Jiang X."/>
            <person name="Kearney S.M."/>
            <person name="Perrotta A.R."/>
            <person name="Berdy B."/>
            <person name="Zhao S."/>
            <person name="Lieberman T.D."/>
            <person name="Swanson P.K."/>
            <person name="Smith M."/>
            <person name="Roesemann S."/>
            <person name="Alexander J.E."/>
            <person name="Rich S.A."/>
            <person name="Livny J."/>
            <person name="Vlamakis H."/>
            <person name="Clish C."/>
            <person name="Bullock K."/>
            <person name="Deik A."/>
            <person name="Scott J."/>
            <person name="Pierce K.A."/>
            <person name="Xavier R.J."/>
            <person name="Alm E.J."/>
        </authorList>
    </citation>
    <scope>NUCLEOTIDE SEQUENCE [LARGE SCALE GENOMIC DNA]</scope>
    <source>
        <strain evidence="3 4">BIOML-A10</strain>
    </source>
</reference>
<name>A0A6L8RM21_9ACTN</name>
<protein>
    <recommendedName>
        <fullName evidence="5">Prepilin peptidase</fullName>
    </recommendedName>
</protein>
<keyword evidence="1" id="KW-1133">Transmembrane helix</keyword>
<dbReference type="Proteomes" id="UP000481598">
    <property type="component" value="Unassembled WGS sequence"/>
</dbReference>
<dbReference type="RefSeq" id="WP_161192256.1">
    <property type="nucleotide sequence ID" value="NZ_WWTB01000042.1"/>
</dbReference>
<dbReference type="EMBL" id="WWTB01000042">
    <property type="protein sequence ID" value="MZJ86850.1"/>
    <property type="molecule type" value="Genomic_DNA"/>
</dbReference>
<feature type="transmembrane region" description="Helical" evidence="1">
    <location>
        <begin position="74"/>
        <end position="91"/>
    </location>
</feature>
<proteinExistence type="predicted"/>
<keyword evidence="2" id="KW-0732">Signal</keyword>